<gene>
    <name evidence="1" type="ORF">A2785_02860</name>
</gene>
<dbReference type="EMBL" id="MHCI01000014">
    <property type="protein sequence ID" value="OGY16510.1"/>
    <property type="molecule type" value="Genomic_DNA"/>
</dbReference>
<dbReference type="Proteomes" id="UP000179069">
    <property type="component" value="Unassembled WGS sequence"/>
</dbReference>
<organism evidence="1 2">
    <name type="scientific">Candidatus Chisholmbacteria bacterium RIFCSPHIGHO2_01_FULL_49_18</name>
    <dbReference type="NCBI Taxonomy" id="1797590"/>
    <lineage>
        <taxon>Bacteria</taxon>
        <taxon>Candidatus Chisholmiibacteriota</taxon>
    </lineage>
</organism>
<proteinExistence type="predicted"/>
<comment type="caution">
    <text evidence="1">The sequence shown here is derived from an EMBL/GenBank/DDBJ whole genome shotgun (WGS) entry which is preliminary data.</text>
</comment>
<sequence length="181" mass="20766">MFGRIEALRQTSSLASNIFDAVGEMMRQWQFVSAGDEKRGFPEEEQLRSYEMTFSFPDDWFPVALIGKCKPYSRPGIRISKQIKNVEQPVDGWKAIVERVVLFDGNVDEQVGPYERFEIDLSSGKFSAQIETGDQPRGWRERLQVYLAIIRDLAEYDQSYMVTASFVDRATGVEYRSTGLP</sequence>
<dbReference type="AlphaFoldDB" id="A0A1G1VM79"/>
<protein>
    <submittedName>
        <fullName evidence="1">Uncharacterized protein</fullName>
    </submittedName>
</protein>
<evidence type="ECO:0000313" key="1">
    <source>
        <dbReference type="EMBL" id="OGY16510.1"/>
    </source>
</evidence>
<name>A0A1G1VM79_9BACT</name>
<accession>A0A1G1VM79</accession>
<reference evidence="1 2" key="1">
    <citation type="journal article" date="2016" name="Nat. Commun.">
        <title>Thousands of microbial genomes shed light on interconnected biogeochemical processes in an aquifer system.</title>
        <authorList>
            <person name="Anantharaman K."/>
            <person name="Brown C.T."/>
            <person name="Hug L.A."/>
            <person name="Sharon I."/>
            <person name="Castelle C.J."/>
            <person name="Probst A.J."/>
            <person name="Thomas B.C."/>
            <person name="Singh A."/>
            <person name="Wilkins M.J."/>
            <person name="Karaoz U."/>
            <person name="Brodie E.L."/>
            <person name="Williams K.H."/>
            <person name="Hubbard S.S."/>
            <person name="Banfield J.F."/>
        </authorList>
    </citation>
    <scope>NUCLEOTIDE SEQUENCE [LARGE SCALE GENOMIC DNA]</scope>
</reference>
<evidence type="ECO:0000313" key="2">
    <source>
        <dbReference type="Proteomes" id="UP000179069"/>
    </source>
</evidence>